<keyword evidence="9" id="KW-0812">Transmembrane</keyword>
<evidence type="ECO:0000259" key="10">
    <source>
        <dbReference type="PROSITE" id="PS50109"/>
    </source>
</evidence>
<evidence type="ECO:0000256" key="5">
    <source>
        <dbReference type="ARBA" id="ARBA00022777"/>
    </source>
</evidence>
<accession>A0A0U5F9S2</accession>
<protein>
    <recommendedName>
        <fullName evidence="2">histidine kinase</fullName>
        <ecNumber evidence="2">2.7.13.3</ecNumber>
    </recommendedName>
</protein>
<feature type="region of interest" description="Disordered" evidence="8">
    <location>
        <begin position="1"/>
        <end position="39"/>
    </location>
</feature>
<evidence type="ECO:0000256" key="1">
    <source>
        <dbReference type="ARBA" id="ARBA00000085"/>
    </source>
</evidence>
<dbReference type="AlphaFoldDB" id="A0A0U5F9S2"/>
<dbReference type="SUPFAM" id="SSF55874">
    <property type="entry name" value="ATPase domain of HSP90 chaperone/DNA topoisomerase II/histidine kinase"/>
    <property type="match status" value="1"/>
</dbReference>
<evidence type="ECO:0000259" key="11">
    <source>
        <dbReference type="PROSITE" id="PS50110"/>
    </source>
</evidence>
<dbReference type="PANTHER" id="PTHR43047:SF72">
    <property type="entry name" value="OSMOSENSING HISTIDINE PROTEIN KINASE SLN1"/>
    <property type="match status" value="1"/>
</dbReference>
<keyword evidence="13" id="KW-1185">Reference proteome</keyword>
<comment type="catalytic activity">
    <reaction evidence="1">
        <text>ATP + protein L-histidine = ADP + protein N-phospho-L-histidine.</text>
        <dbReference type="EC" id="2.7.13.3"/>
    </reaction>
</comment>
<feature type="transmembrane region" description="Helical" evidence="9">
    <location>
        <begin position="68"/>
        <end position="85"/>
    </location>
</feature>
<gene>
    <name evidence="12" type="ORF">XAC3562_1860007</name>
</gene>
<dbReference type="Gene3D" id="3.30.565.10">
    <property type="entry name" value="Histidine kinase-like ATPase, C-terminal domain"/>
    <property type="match status" value="1"/>
</dbReference>
<dbReference type="PROSITE" id="PS50110">
    <property type="entry name" value="RESPONSE_REGULATORY"/>
    <property type="match status" value="1"/>
</dbReference>
<organism evidence="12 13">
    <name type="scientific">Xanthomonas citri pv. citri</name>
    <dbReference type="NCBI Taxonomy" id="611301"/>
    <lineage>
        <taxon>Bacteria</taxon>
        <taxon>Pseudomonadati</taxon>
        <taxon>Pseudomonadota</taxon>
        <taxon>Gammaproteobacteria</taxon>
        <taxon>Lysobacterales</taxon>
        <taxon>Lysobacteraceae</taxon>
        <taxon>Xanthomonas</taxon>
    </lineage>
</organism>
<dbReference type="CDD" id="cd00082">
    <property type="entry name" value="HisKA"/>
    <property type="match status" value="1"/>
</dbReference>
<dbReference type="Gene3D" id="3.40.50.2300">
    <property type="match status" value="1"/>
</dbReference>
<evidence type="ECO:0000256" key="2">
    <source>
        <dbReference type="ARBA" id="ARBA00012438"/>
    </source>
</evidence>
<evidence type="ECO:0000256" key="7">
    <source>
        <dbReference type="SAM" id="Coils"/>
    </source>
</evidence>
<dbReference type="PROSITE" id="PS50109">
    <property type="entry name" value="HIS_KIN"/>
    <property type="match status" value="1"/>
</dbReference>
<feature type="domain" description="Response regulatory" evidence="11">
    <location>
        <begin position="466"/>
        <end position="585"/>
    </location>
</feature>
<dbReference type="PANTHER" id="PTHR43047">
    <property type="entry name" value="TWO-COMPONENT HISTIDINE PROTEIN KINASE"/>
    <property type="match status" value="1"/>
</dbReference>
<dbReference type="InterPro" id="IPR036890">
    <property type="entry name" value="HATPase_C_sf"/>
</dbReference>
<evidence type="ECO:0000256" key="6">
    <source>
        <dbReference type="PROSITE-ProRule" id="PRU00169"/>
    </source>
</evidence>
<reference evidence="12 13" key="1">
    <citation type="submission" date="2014-09" db="EMBL/GenBank/DDBJ databases">
        <authorList>
            <person name="Regsiter A."/>
        </authorList>
    </citation>
    <scope>NUCLEOTIDE SEQUENCE [LARGE SCALE GENOMIC DNA]</scope>
</reference>
<dbReference type="InterPro" id="IPR005467">
    <property type="entry name" value="His_kinase_dom"/>
</dbReference>
<dbReference type="SUPFAM" id="SSF52172">
    <property type="entry name" value="CheY-like"/>
    <property type="match status" value="1"/>
</dbReference>
<dbReference type="EC" id="2.7.13.3" evidence="2"/>
<dbReference type="Pfam" id="PF00072">
    <property type="entry name" value="Response_reg"/>
    <property type="match status" value="1"/>
</dbReference>
<feature type="domain" description="Histidine kinase" evidence="10">
    <location>
        <begin position="240"/>
        <end position="443"/>
    </location>
</feature>
<keyword evidence="3 6" id="KW-0597">Phosphoprotein</keyword>
<dbReference type="SUPFAM" id="SSF47384">
    <property type="entry name" value="Homodimeric domain of signal transducing histidine kinase"/>
    <property type="match status" value="1"/>
</dbReference>
<dbReference type="InterPro" id="IPR004358">
    <property type="entry name" value="Sig_transdc_His_kin-like_C"/>
</dbReference>
<keyword evidence="5 12" id="KW-0418">Kinase</keyword>
<dbReference type="GO" id="GO:0005886">
    <property type="term" value="C:plasma membrane"/>
    <property type="evidence" value="ECO:0007669"/>
    <property type="project" value="TreeGrafter"/>
</dbReference>
<feature type="modified residue" description="4-aspartylphosphate" evidence="6">
    <location>
        <position position="516"/>
    </location>
</feature>
<dbReference type="Gene3D" id="1.10.287.130">
    <property type="match status" value="1"/>
</dbReference>
<keyword evidence="7" id="KW-0175">Coiled coil</keyword>
<feature type="transmembrane region" description="Helical" evidence="9">
    <location>
        <begin position="94"/>
        <end position="110"/>
    </location>
</feature>
<dbReference type="GO" id="GO:0009927">
    <property type="term" value="F:histidine phosphotransfer kinase activity"/>
    <property type="evidence" value="ECO:0007669"/>
    <property type="project" value="TreeGrafter"/>
</dbReference>
<dbReference type="SMART" id="SM00448">
    <property type="entry name" value="REC"/>
    <property type="match status" value="1"/>
</dbReference>
<feature type="coiled-coil region" evidence="7">
    <location>
        <begin position="213"/>
        <end position="240"/>
    </location>
</feature>
<feature type="compositionally biased region" description="Polar residues" evidence="8">
    <location>
        <begin position="8"/>
        <end position="31"/>
    </location>
</feature>
<evidence type="ECO:0000256" key="8">
    <source>
        <dbReference type="SAM" id="MobiDB-lite"/>
    </source>
</evidence>
<evidence type="ECO:0000313" key="12">
    <source>
        <dbReference type="EMBL" id="CEG15305.1"/>
    </source>
</evidence>
<dbReference type="Proteomes" id="UP000052230">
    <property type="component" value="Unassembled WGS sequence"/>
</dbReference>
<dbReference type="EMBL" id="CCXZ01000097">
    <property type="protein sequence ID" value="CEG15305.1"/>
    <property type="molecule type" value="Genomic_DNA"/>
</dbReference>
<dbReference type="SMART" id="SM00387">
    <property type="entry name" value="HATPase_c"/>
    <property type="match status" value="1"/>
</dbReference>
<evidence type="ECO:0000256" key="3">
    <source>
        <dbReference type="ARBA" id="ARBA00022553"/>
    </source>
</evidence>
<keyword evidence="9" id="KW-1133">Transmembrane helix</keyword>
<keyword evidence="9" id="KW-0472">Membrane</keyword>
<dbReference type="CDD" id="cd00075">
    <property type="entry name" value="HATPase"/>
    <property type="match status" value="1"/>
</dbReference>
<dbReference type="RefSeq" id="WP_040145317.1">
    <property type="nucleotide sequence ID" value="NZ_CM007641.1"/>
</dbReference>
<dbReference type="InterPro" id="IPR011006">
    <property type="entry name" value="CheY-like_superfamily"/>
</dbReference>
<feature type="transmembrane region" description="Helical" evidence="9">
    <location>
        <begin position="130"/>
        <end position="152"/>
    </location>
</feature>
<dbReference type="CDD" id="cd00156">
    <property type="entry name" value="REC"/>
    <property type="match status" value="1"/>
</dbReference>
<dbReference type="GO" id="GO:0000155">
    <property type="term" value="F:phosphorelay sensor kinase activity"/>
    <property type="evidence" value="ECO:0007669"/>
    <property type="project" value="InterPro"/>
</dbReference>
<dbReference type="Pfam" id="PF02518">
    <property type="entry name" value="HATPase_c"/>
    <property type="match status" value="1"/>
</dbReference>
<comment type="caution">
    <text evidence="12">The sequence shown here is derived from an EMBL/GenBank/DDBJ whole genome shotgun (WGS) entry which is preliminary data.</text>
</comment>
<evidence type="ECO:0000256" key="9">
    <source>
        <dbReference type="SAM" id="Phobius"/>
    </source>
</evidence>
<keyword evidence="4 12" id="KW-0808">Transferase</keyword>
<feature type="transmembrane region" description="Helical" evidence="9">
    <location>
        <begin position="189"/>
        <end position="208"/>
    </location>
</feature>
<dbReference type="PRINTS" id="PR00344">
    <property type="entry name" value="BCTRLSENSOR"/>
</dbReference>
<evidence type="ECO:0000256" key="4">
    <source>
        <dbReference type="ARBA" id="ARBA00022679"/>
    </source>
</evidence>
<evidence type="ECO:0000313" key="13">
    <source>
        <dbReference type="Proteomes" id="UP000052230"/>
    </source>
</evidence>
<proteinExistence type="predicted"/>
<dbReference type="InterPro" id="IPR003594">
    <property type="entry name" value="HATPase_dom"/>
</dbReference>
<sequence>MKMMLEGESSTTRTHMDNSQTPKHVDNSQTPKHAEAAATRKAGPIKKILRHLERRYCVNPIRQEVNQAYFRFGIFIICGIYCYSIQNTPYLREISLFALLATFFWVFMAWRRVGPDRLRQIGALAYDCLIIGLVMVGMGSSFMGLFAVLLWIGIGYGIRYQEPLYLKLGMVFTTVTFVVSGLVTSWTDWGVFLSLLVTLAVVPLMQLAPMTRIIKLLEQLDAANRELDEANKTKTRFISNVSHDLLTPVSSIIGYCGLQPPPIDGIRINAYQLTRQIRAILGKTASEDLTYEEHHEKFDPVDLLRQVATIVKPLAAVNGAQITINNAGSFGMFSGAVHALSICLINLVNNAAKHSGGDRIELRADYEGTMLSFVVADNGFGIPESQQQLVFQRFHRAGSSTGADGLGLGLSIVRDTIEVVGGQVTLNSTDEGSTFRLTAPAAMLQDTDSRPRAAVPLRTAFARAAAVLFVDDEFQSRSAWSAVLREAGYHVHAAGGGVEALAAIDAGNHYDVHVLDYRMPEMNGIELAVAIRARNPEAKIIALSADAADDRALVFEQPLSDGLLDAALGKPIHPEKLLASVEQACSSTLIAPLPTDAYAE</sequence>
<feature type="transmembrane region" description="Helical" evidence="9">
    <location>
        <begin position="164"/>
        <end position="183"/>
    </location>
</feature>
<dbReference type="InterPro" id="IPR003661">
    <property type="entry name" value="HisK_dim/P_dom"/>
</dbReference>
<dbReference type="InterPro" id="IPR001789">
    <property type="entry name" value="Sig_transdc_resp-reg_receiver"/>
</dbReference>
<dbReference type="InterPro" id="IPR036097">
    <property type="entry name" value="HisK_dim/P_sf"/>
</dbReference>
<name>A0A0U5F9S2_XANCI</name>